<dbReference type="KEGG" id="bcel:BcellWH2_02902"/>
<dbReference type="InterPro" id="IPR056823">
    <property type="entry name" value="TEN-like_YD-shell"/>
</dbReference>
<keyword evidence="3 6" id="KW-0732">Signal</keyword>
<evidence type="ECO:0000256" key="2">
    <source>
        <dbReference type="ARBA" id="ARBA00022525"/>
    </source>
</evidence>
<organism evidence="8 9">
    <name type="scientific">Bacteroides cellulosilyticus</name>
    <dbReference type="NCBI Taxonomy" id="246787"/>
    <lineage>
        <taxon>Bacteria</taxon>
        <taxon>Pseudomonadati</taxon>
        <taxon>Bacteroidota</taxon>
        <taxon>Bacteroidia</taxon>
        <taxon>Bacteroidales</taxon>
        <taxon>Bacteroidaceae</taxon>
        <taxon>Bacteroides</taxon>
    </lineage>
</organism>
<dbReference type="EMBL" id="CP012801">
    <property type="protein sequence ID" value="ALJ60141.1"/>
    <property type="molecule type" value="Genomic_DNA"/>
</dbReference>
<proteinExistence type="predicted"/>
<dbReference type="Gene3D" id="2.180.10.10">
    <property type="entry name" value="RHS repeat-associated core"/>
    <property type="match status" value="2"/>
</dbReference>
<comment type="subcellular location">
    <subcellularLocation>
        <location evidence="1">Secreted</location>
    </subcellularLocation>
</comment>
<evidence type="ECO:0000256" key="3">
    <source>
        <dbReference type="ARBA" id="ARBA00022729"/>
    </source>
</evidence>
<dbReference type="GO" id="GO:0016787">
    <property type="term" value="F:hydrolase activity"/>
    <property type="evidence" value="ECO:0007669"/>
    <property type="project" value="UniProtKB-KW"/>
</dbReference>
<keyword evidence="5" id="KW-0843">Virulence</keyword>
<dbReference type="Pfam" id="PF03534">
    <property type="entry name" value="SpvB"/>
    <property type="match status" value="1"/>
</dbReference>
<dbReference type="InterPro" id="IPR022385">
    <property type="entry name" value="Rhs_assc_core"/>
</dbReference>
<dbReference type="Pfam" id="PF25023">
    <property type="entry name" value="TEN_YD-shell"/>
    <property type="match status" value="2"/>
</dbReference>
<dbReference type="SUPFAM" id="SSF69318">
    <property type="entry name" value="Integrin alpha N-terminal domain"/>
    <property type="match status" value="1"/>
</dbReference>
<dbReference type="PANTHER" id="PTHR32305">
    <property type="match status" value="1"/>
</dbReference>
<keyword evidence="2" id="KW-0964">Secreted</keyword>
<dbReference type="InterPro" id="IPR003284">
    <property type="entry name" value="Sal_SpvB"/>
</dbReference>
<dbReference type="InterPro" id="IPR006530">
    <property type="entry name" value="YD"/>
</dbReference>
<dbReference type="PATRIC" id="fig|246787.4.peg.2999"/>
<dbReference type="GO" id="GO:0005576">
    <property type="term" value="C:extracellular region"/>
    <property type="evidence" value="ECO:0007669"/>
    <property type="project" value="UniProtKB-SubCell"/>
</dbReference>
<feature type="chain" id="PRO_5006047956" evidence="6">
    <location>
        <begin position="20"/>
        <end position="2096"/>
    </location>
</feature>
<feature type="domain" description="Teneurin-like YD-shell" evidence="7">
    <location>
        <begin position="1210"/>
        <end position="1352"/>
    </location>
</feature>
<evidence type="ECO:0000313" key="9">
    <source>
        <dbReference type="Proteomes" id="UP000061809"/>
    </source>
</evidence>
<evidence type="ECO:0000256" key="6">
    <source>
        <dbReference type="SAM" id="SignalP"/>
    </source>
</evidence>
<evidence type="ECO:0000256" key="4">
    <source>
        <dbReference type="ARBA" id="ARBA00022737"/>
    </source>
</evidence>
<feature type="signal peptide" evidence="6">
    <location>
        <begin position="1"/>
        <end position="19"/>
    </location>
</feature>
<evidence type="ECO:0000313" key="8">
    <source>
        <dbReference type="EMBL" id="ALJ60141.1"/>
    </source>
</evidence>
<dbReference type="Gene3D" id="2.130.10.130">
    <property type="entry name" value="Integrin alpha, N-terminal"/>
    <property type="match status" value="1"/>
</dbReference>
<dbReference type="EC" id="3.1.-.-" evidence="8"/>
<keyword evidence="4" id="KW-0677">Repeat</keyword>
<dbReference type="GO" id="GO:0005737">
    <property type="term" value="C:cytoplasm"/>
    <property type="evidence" value="ECO:0007669"/>
    <property type="project" value="InterPro"/>
</dbReference>
<dbReference type="NCBIfam" id="TIGR01643">
    <property type="entry name" value="YD_repeat_2x"/>
    <property type="match status" value="1"/>
</dbReference>
<dbReference type="RefSeq" id="WP_029426398.1">
    <property type="nucleotide sequence ID" value="NZ_CP012801.1"/>
</dbReference>
<keyword evidence="8" id="KW-0378">Hydrolase</keyword>
<reference evidence="8 9" key="1">
    <citation type="journal article" date="2015" name="Science">
        <title>Genetic determinants of in vivo fitness and diet responsiveness in multiple human gut Bacteroides.</title>
        <authorList>
            <person name="Wu M."/>
            <person name="McNulty N.P."/>
            <person name="Rodionov D.A."/>
            <person name="Khoroshkin M.S."/>
            <person name="Griffin N.W."/>
            <person name="Cheng J."/>
            <person name="Latreille P."/>
            <person name="Kerstetter R.A."/>
            <person name="Terrapon N."/>
            <person name="Henrissat B."/>
            <person name="Osterman A.L."/>
            <person name="Gordon J.I."/>
        </authorList>
    </citation>
    <scope>NUCLEOTIDE SEQUENCE [LARGE SCALE GENOMIC DNA]</scope>
    <source>
        <strain evidence="8 9">WH2</strain>
    </source>
</reference>
<accession>A0A0P0GS56</accession>
<gene>
    <name evidence="8" type="primary">wapA_4</name>
    <name evidence="8" type="ORF">BcellWH2_02902</name>
</gene>
<dbReference type="PANTHER" id="PTHR32305:SF15">
    <property type="entry name" value="PROTEIN RHSA-RELATED"/>
    <property type="match status" value="1"/>
</dbReference>
<dbReference type="Pfam" id="PF13517">
    <property type="entry name" value="FG-GAP_3"/>
    <property type="match status" value="1"/>
</dbReference>
<protein>
    <submittedName>
        <fullName evidence="8">tRNA(Glu)-specific nuclease WapA</fullName>
        <ecNumber evidence="8">3.1.-.-</ecNumber>
    </submittedName>
</protein>
<name>A0A0P0GS56_9BACE</name>
<dbReference type="InterPro" id="IPR013517">
    <property type="entry name" value="FG-GAP"/>
</dbReference>
<feature type="domain" description="Teneurin-like YD-shell" evidence="7">
    <location>
        <begin position="1707"/>
        <end position="1815"/>
    </location>
</feature>
<dbReference type="Proteomes" id="UP000061809">
    <property type="component" value="Chromosome"/>
</dbReference>
<sequence length="2096" mass="234286">MKRRIFFILVLLCTLSGYAQISVGRDSLVIDPLKDEFMQEADEDGLYKIVTEVNELSSEDSAVRSEVLSLDAPLLKPPLKPLDPFEPLEPLDPLLPAPPSLPELPSTVEIDRAKAVGEIPIQSRIENGSLTYSVPIEIYEGKNGHQPALALSYNSLMGNSIAGYGWCIGGLSYISICNSNYYYDGSNAKPASLDKNSAYSLDGSRLIKISETSSQIDYQTEHGNVKVTFYAPSGKYYFDVWYPDGKKVTLGYPTNTSAQITYPITKSVDAFGGYIDFTYLLDNNVYYVTEIKYGSNSTQYGAVKFTYQTRSDVQSSYIAGRLMKDSKLLSKIDTYYQSSMLLSTYTLSYDTSIYSFLSKISLKSNGKEVNPLMFYYGGESDESRFQTSTAFLETYFANSKAPDLILHKGKFNSLTRSEGLVAYPNFESYGITAYDKKGNYQYGSKYDPAQNLLVYKNLGDYLCSPVKIQAGNGFQKLYPVDIDGDGNDELVRINYWLHDQNSAKVDITTYDKNMTARNASFLLEGTFAEGSRQSAVPRLFITGDFNGDGKMELVAVSGNKLPKGETRTWSRTTMFNLEVRTKIYDQTPFLFDYFKDALFAVDYNGDGRTDICLINGSGTYIYSYQGGAFVQIAYTSGIKSTDISGASKRELLVEDINGDGLTDFLLGPKKNDYWIEMKKRPCGECSGCRGEIIDDPIIKDPFLPNNGGKVDSDKAFEFTTPCIRPISYPVTHYNSTYKTWTALLATGSGFVSSTFEFLSNSDTNYQFLFHDLNGDKLPDLAVKSGTQISVHLNQNGKLNTVAESAKVTVDSDSHFITGTIGDGYSCRTSQLLSIKDATVTPISFTRNDARGRMLTGMINSYGVIEKFDYENLTNGNMYWTTSDYSVGFPYNKLYIDVNMVSNAYSIYNGKYISSVSYYYNDAVAHRQGLGFCGFRKIRIYDNNRGIQTEQTFDPMKFGFITQVVTPTAESSYNFHMVTLSNKVVRMISSSKVEKDKLKNVTVNSSCVYDVYSNVTKETSVYSDGLTITTDNSYQNIDNGTTYRIGLLYDQVTTKTKDGLTWVGRNYIPVFDNNQLPIVTVNYVNGKSASQVNRSYKDGLVTQEFLKEYGATTSLKTLYEYDSYGRVIKKTTPLNFVSTYTYNPKGLLYSVKNHKEQETTFEYDDWGRKVKTVSPDGSVETTSYSWATAPASALRLTTISATGAPTSRTYYDALGREVRSGKQRFDGNYIYTDNVYDERGRLAKVSVPFKGATPAQWNTYTYDSNDRIISLKYASGKEDTFSYSNTSVTSVVDGVSKTEKQDASGNIISVTDPAGATAYNYRPDGQMNSVIAPGQITTTFGYDDFGRRITMNDPSFGLIEYGYDAMGNGVLETDANGNTTKKTYDNFHRLTKKEVAGQTINYSYNADNLIESEVSSNGTSKTYTYDALMRLKTMKETNVDGKWLKKTFTYTSGRISDLAYASNVGSIVTENYTYSYGNLSEVKLNSSTSIWKLTAENSLGLTTGVSTGILTRTYSYDANGIPTGRVVKNGSTVIQNSGYNFNAKTGNLNWRKDNVRNIQESFGYDNLNRLTSFAGKTAAYSNNGNITNISNVGAFVYNDEKPYAIASITPYGTEVPLREQQITYNALRRPETITENGYVATFTYNGEGNRVKMNLKKNNQVQLNKYYWGNQYEFETGVAGSKEILYLGGDAYSAAAVYVKEGSGAWVVYYLCGDYLGNITHIVNSSGVVKQELSYDVWGRLRNPVNQALYAVGTEPVLFLGRGYTGHEHLTAFGLINMNARLYDPVIGRFLSPDPRLQNPYSSQNYNRYSYCLNNPLVYTDPNGEFFLGYMFGFFRGLFSKKPWKAFEKGWKGGVNEVKMWGGLFATGSYMNHQSHRNFWTASWELISRFTWQLPQTMIGHGYAQFSGYAGQVDNVDYWGGATVMSGNNWGQKAVTLSSFIIGDRTISADPNNSVFQHEYGHYLQSQSMGWGYLSRIGIPSLMSADGSGEHKYQPHEQDANARAFLYFNRHVSGFYQTEAQYDTNIERGNSIGWNFKANPLDINYTGKGYEYRDYHNLGVRNAISDLKLDAKWYDHVSWLVPVIGPIGVGIYNSSTR</sequence>
<evidence type="ECO:0000256" key="5">
    <source>
        <dbReference type="ARBA" id="ARBA00023026"/>
    </source>
</evidence>
<evidence type="ECO:0000259" key="7">
    <source>
        <dbReference type="Pfam" id="PF25023"/>
    </source>
</evidence>
<dbReference type="NCBIfam" id="TIGR03696">
    <property type="entry name" value="Rhs_assc_core"/>
    <property type="match status" value="1"/>
</dbReference>
<dbReference type="InterPro" id="IPR028994">
    <property type="entry name" value="Integrin_alpha_N"/>
</dbReference>
<evidence type="ECO:0000256" key="1">
    <source>
        <dbReference type="ARBA" id="ARBA00004613"/>
    </source>
</evidence>
<dbReference type="InterPro" id="IPR050708">
    <property type="entry name" value="T6SS_VgrG/RHS"/>
</dbReference>